<keyword evidence="11" id="KW-0067">ATP-binding</keyword>
<gene>
    <name evidence="19" type="primary">OTTMUSCASG00059409</name>
</gene>
<keyword evidence="4" id="KW-0963">Cytoplasm</keyword>
<comment type="subcellular location">
    <subcellularLocation>
        <location evidence="2">Cytoplasm</location>
    </subcellularLocation>
</comment>
<dbReference type="PANTHER" id="PTHR12155">
    <property type="entry name" value="SCHLAFEN"/>
    <property type="match status" value="1"/>
</dbReference>
<comment type="cofactor">
    <cofactor evidence="1">
        <name>Mg(2+)</name>
        <dbReference type="ChEBI" id="CHEBI:18420"/>
    </cofactor>
</comment>
<keyword evidence="9" id="KW-0378">Hydrolase</keyword>
<evidence type="ECO:0000259" key="17">
    <source>
        <dbReference type="Pfam" id="PF17057"/>
    </source>
</evidence>
<dbReference type="PANTHER" id="PTHR12155:SF43">
    <property type="entry name" value="SCHLAFEN FAMILY MEMBER 13"/>
    <property type="match status" value="1"/>
</dbReference>
<keyword evidence="12" id="KW-0460">Magnesium</keyword>
<evidence type="ECO:0000256" key="9">
    <source>
        <dbReference type="ARBA" id="ARBA00022801"/>
    </source>
</evidence>
<keyword evidence="5" id="KW-0540">Nuclease</keyword>
<feature type="domain" description="Schlafen AlbA-2" evidence="14">
    <location>
        <begin position="222"/>
        <end position="339"/>
    </location>
</feature>
<evidence type="ECO:0000259" key="14">
    <source>
        <dbReference type="Pfam" id="PF04326"/>
    </source>
</evidence>
<evidence type="ECO:0000256" key="5">
    <source>
        <dbReference type="ARBA" id="ARBA00022722"/>
    </source>
</evidence>
<evidence type="ECO:0000256" key="4">
    <source>
        <dbReference type="ARBA" id="ARBA00022490"/>
    </source>
</evidence>
<keyword evidence="10" id="KW-0862">Zinc</keyword>
<dbReference type="InterPro" id="IPR027785">
    <property type="entry name" value="UvrD-like_helicase_C"/>
</dbReference>
<proteinExistence type="inferred from homology"/>
<dbReference type="Gene3D" id="3.40.50.300">
    <property type="entry name" value="P-loop containing nucleotide triphosphate hydrolases"/>
    <property type="match status" value="1"/>
</dbReference>
<name>A0A1G5SJ80_MOUSE</name>
<dbReference type="InterPro" id="IPR007421">
    <property type="entry name" value="Schlafen_AlbA_2_dom"/>
</dbReference>
<organism evidence="19">
    <name type="scientific">Mus musculus</name>
    <name type="common">Mouse</name>
    <dbReference type="NCBI Taxonomy" id="10090"/>
    <lineage>
        <taxon>Eukaryota</taxon>
        <taxon>Metazoa</taxon>
        <taxon>Chordata</taxon>
        <taxon>Craniata</taxon>
        <taxon>Vertebrata</taxon>
        <taxon>Euteleostomi</taxon>
        <taxon>Mammalia</taxon>
        <taxon>Eutheria</taxon>
        <taxon>Euarchontoglires</taxon>
        <taxon>Glires</taxon>
        <taxon>Rodentia</taxon>
        <taxon>Myomorpha</taxon>
        <taxon>Muroidea</taxon>
        <taxon>Muridae</taxon>
        <taxon>Murinae</taxon>
        <taxon>Mus</taxon>
        <taxon>Mus</taxon>
    </lineage>
</organism>
<dbReference type="InterPro" id="IPR038461">
    <property type="entry name" value="Schlafen_AlbA_2_dom_sf"/>
</dbReference>
<dbReference type="GO" id="GO:0005524">
    <property type="term" value="F:ATP binding"/>
    <property type="evidence" value="ECO:0007669"/>
    <property type="project" value="UniProtKB-KW"/>
</dbReference>
<keyword evidence="7" id="KW-0547">Nucleotide-binding</keyword>
<dbReference type="Gene3D" id="3.30.950.30">
    <property type="entry name" value="Schlafen, AAA domain"/>
    <property type="match status" value="1"/>
</dbReference>
<dbReference type="GO" id="GO:0046872">
    <property type="term" value="F:metal ion binding"/>
    <property type="evidence" value="ECO:0007669"/>
    <property type="project" value="UniProtKB-KW"/>
</dbReference>
<dbReference type="FunFam" id="3.30.950.30:FF:000003">
    <property type="entry name" value="Schlafen family member 9"/>
    <property type="match status" value="1"/>
</dbReference>
<reference evidence="19" key="1">
    <citation type="submission" date="2016-09" db="EMBL/GenBank/DDBJ databases">
        <title>Multiple mouse reference genomes defines strain specific haplotypes and novel coding sequences.</title>
        <authorList>
            <person name="Lilue J."/>
        </authorList>
    </citation>
    <scope>NUCLEOTIDE SEQUENCE</scope>
    <source>
        <strain evidence="19">CAST/EiJ</strain>
    </source>
</reference>
<dbReference type="Pfam" id="PF21026">
    <property type="entry name" value="SLFN_GTPase-like"/>
    <property type="match status" value="1"/>
</dbReference>
<dbReference type="GO" id="GO:0005737">
    <property type="term" value="C:cytoplasm"/>
    <property type="evidence" value="ECO:0007669"/>
    <property type="project" value="UniProtKB-SubCell"/>
</dbReference>
<dbReference type="Pfam" id="PF04326">
    <property type="entry name" value="SLFN_AlbA_2"/>
    <property type="match status" value="1"/>
</dbReference>
<feature type="domain" description="UvrD-like helicase C-terminal" evidence="16">
    <location>
        <begin position="870"/>
        <end position="913"/>
    </location>
</feature>
<evidence type="ECO:0000256" key="7">
    <source>
        <dbReference type="ARBA" id="ARBA00022741"/>
    </source>
</evidence>
<dbReference type="InterPro" id="IPR048729">
    <property type="entry name" value="SLFN_GTPase-like"/>
</dbReference>
<evidence type="ECO:0000256" key="13">
    <source>
        <dbReference type="SAM" id="Coils"/>
    </source>
</evidence>
<evidence type="ECO:0000256" key="8">
    <source>
        <dbReference type="ARBA" id="ARBA00022759"/>
    </source>
</evidence>
<dbReference type="Pfam" id="PF09848">
    <property type="entry name" value="SLFN-g3_helicase"/>
    <property type="match status" value="1"/>
</dbReference>
<dbReference type="GO" id="GO:0016787">
    <property type="term" value="F:hydrolase activity"/>
    <property type="evidence" value="ECO:0007669"/>
    <property type="project" value="UniProtKB-KW"/>
</dbReference>
<evidence type="ECO:0000256" key="12">
    <source>
        <dbReference type="ARBA" id="ARBA00022842"/>
    </source>
</evidence>
<evidence type="ECO:0000256" key="6">
    <source>
        <dbReference type="ARBA" id="ARBA00022723"/>
    </source>
</evidence>
<sequence>MPLPRSLQGPLLVKQTQMSMETHLSLEVKGSCPDLIIYAGEVTLGEKVRSKMDSKERKLEKKRITEAACALLNSGGGLIAMQTTNKSEHPVEMGQDLEKSLRELIMSSNMQGFFETKQQEDQFYIFVKSWSCSPEDASTKPRICSLGSSLYCRSLTSNVAMDSREAFDFLKGKKRCVKCSPTDDRANKIPGAMYQNSLETNPAFEIFQSKKLEYGQRLLFSESTFIQFKQFSTKHVQEYIKNKIPEYISAFANTQGGYLFIGVDDKSTILGCPKDNVDPDSLKTVANEAISKLPVFHFCSSKDKDKVSYETRVIDVFQEGNLYGYLCVIKVEPFCCAVFSEAPISWMVDKEKGVYRLNTEEWVRMMVDVGPEAASKDLSKDFECQLSLSNSPPRCRPVYSKKGLEHKVDLQQHLFQVSPDHLKYTPESLWSELCSQHERLEDLVNQQIRSFSCGLLILSRSWAVDLNLEEKQEVICDALLIAQNSPPPILYTILGEQDEQGQDYCTRTAFTLKQKLVNTGGYTGRVCVMTKVLCLSSQNNNKTSGGSVSPIDYPSSYNLANIQEMQGLLQALVIVLLNFRSFLSDQLGCEILNLLTAQQYEILSKSLRKTRELFVHGLPGSGKTIIAMKIMEKIRNTFHCETDRILYICENQPLRDFIQAKNICQAVTRETFMKDYFETNRIQHIIVDEAQNFCTEDGNWYEKAKGITRRMKCCPGILWIFLDYFQTSHLKKSGLPNFLCQFPKEKLTQMVRNADKIAEFLQQELQKIRDNPPFSIPQGSLSMFHGFYWAQGVSGTHEITYLTLEKMVSYVADKCDVFLSKGYSPQDIAVLFSTDREKKAYEHMFLREIRKRKRASQMNDASVCHSNMFDSIRRFSGLERSIVFGINPNATEQPISHNLLLCLASRAMKHLYILYVLTPEGYSSTVAC</sequence>
<evidence type="ECO:0000256" key="11">
    <source>
        <dbReference type="ARBA" id="ARBA00022840"/>
    </source>
</evidence>
<accession>A0A1G5SJ80</accession>
<feature type="domain" description="Poxin-Schlafen/Schlafen-like N-terminal" evidence="17">
    <location>
        <begin position="106"/>
        <end position="219"/>
    </location>
</feature>
<protein>
    <submittedName>
        <fullName evidence="19">Schlafen family member 10 homologue, CAST/EiJ strain specific</fullName>
    </submittedName>
</protein>
<dbReference type="InterPro" id="IPR027417">
    <property type="entry name" value="P-loop_NTPase"/>
</dbReference>
<keyword evidence="8" id="KW-0255">Endonuclease</keyword>
<feature type="coiled-coil region" evidence="13">
    <location>
        <begin position="744"/>
        <end position="771"/>
    </location>
</feature>
<evidence type="ECO:0000256" key="3">
    <source>
        <dbReference type="ARBA" id="ARBA00010114"/>
    </source>
</evidence>
<evidence type="ECO:0000259" key="16">
    <source>
        <dbReference type="Pfam" id="PF13538"/>
    </source>
</evidence>
<feature type="domain" description="Schlafen group 3-like DNA/RNA helicase" evidence="15">
    <location>
        <begin position="613"/>
        <end position="766"/>
    </location>
</feature>
<comment type="similarity">
    <text evidence="3">Belongs to the Schlafen family. Subgroup III subfamily.</text>
</comment>
<evidence type="ECO:0000256" key="2">
    <source>
        <dbReference type="ARBA" id="ARBA00004496"/>
    </source>
</evidence>
<keyword evidence="6" id="KW-0479">Metal-binding</keyword>
<dbReference type="InterPro" id="IPR031450">
    <property type="entry name" value="Poxin-SLFN/SLFN_N"/>
</dbReference>
<dbReference type="GO" id="GO:0004519">
    <property type="term" value="F:endonuclease activity"/>
    <property type="evidence" value="ECO:0007669"/>
    <property type="project" value="UniProtKB-KW"/>
</dbReference>
<dbReference type="FunFam" id="3.40.50.300:FF:001322">
    <property type="entry name" value="Schlafen family member 11"/>
    <property type="match status" value="1"/>
</dbReference>
<dbReference type="EMBL" id="LT629148">
    <property type="protein sequence ID" value="SDA08562.1"/>
    <property type="molecule type" value="Genomic_DNA"/>
</dbReference>
<evidence type="ECO:0000313" key="19">
    <source>
        <dbReference type="EMBL" id="SDA08562.1"/>
    </source>
</evidence>
<dbReference type="Pfam" id="PF17057">
    <property type="entry name" value="B3R"/>
    <property type="match status" value="1"/>
</dbReference>
<dbReference type="InterPro" id="IPR018647">
    <property type="entry name" value="SLFN_3-like_DNA/RNA_helicase"/>
</dbReference>
<dbReference type="Pfam" id="PF13538">
    <property type="entry name" value="UvrD_C_2"/>
    <property type="match status" value="1"/>
</dbReference>
<dbReference type="InterPro" id="IPR029684">
    <property type="entry name" value="Schlafen"/>
</dbReference>
<evidence type="ECO:0000256" key="10">
    <source>
        <dbReference type="ARBA" id="ARBA00022833"/>
    </source>
</evidence>
<dbReference type="SUPFAM" id="SSF52540">
    <property type="entry name" value="P-loop containing nucleoside triphosphate hydrolases"/>
    <property type="match status" value="1"/>
</dbReference>
<feature type="domain" description="Schlafen GTPase-like" evidence="18">
    <location>
        <begin position="421"/>
        <end position="559"/>
    </location>
</feature>
<keyword evidence="13" id="KW-0175">Coiled coil</keyword>
<dbReference type="AlphaFoldDB" id="A0A1G5SJ80"/>
<evidence type="ECO:0000256" key="1">
    <source>
        <dbReference type="ARBA" id="ARBA00001946"/>
    </source>
</evidence>
<evidence type="ECO:0000259" key="18">
    <source>
        <dbReference type="Pfam" id="PF21026"/>
    </source>
</evidence>
<evidence type="ECO:0000259" key="15">
    <source>
        <dbReference type="Pfam" id="PF09848"/>
    </source>
</evidence>